<organism evidence="2 3">
    <name type="scientific">Marinomonas algarum</name>
    <dbReference type="NCBI Taxonomy" id="2883105"/>
    <lineage>
        <taxon>Bacteria</taxon>
        <taxon>Pseudomonadati</taxon>
        <taxon>Pseudomonadota</taxon>
        <taxon>Gammaproteobacteria</taxon>
        <taxon>Oceanospirillales</taxon>
        <taxon>Oceanospirillaceae</taxon>
        <taxon>Marinomonas</taxon>
    </lineage>
</organism>
<proteinExistence type="predicted"/>
<reference evidence="2" key="1">
    <citation type="submission" date="2021-10" db="EMBL/GenBank/DDBJ databases">
        <title>Marinomonas pontica sp. nov., isolated from the Black Sea.</title>
        <authorList>
            <person name="Zhao L.-H."/>
            <person name="Xue J.-H."/>
        </authorList>
    </citation>
    <scope>NUCLEOTIDE SEQUENCE</scope>
    <source>
        <strain evidence="2">E8</strain>
    </source>
</reference>
<name>A0A9X1LFF8_9GAMM</name>
<protein>
    <submittedName>
        <fullName evidence="2">Uncharacterized protein</fullName>
    </submittedName>
</protein>
<keyword evidence="1" id="KW-1133">Transmembrane helix</keyword>
<comment type="caution">
    <text evidence="2">The sequence shown here is derived from an EMBL/GenBank/DDBJ whole genome shotgun (WGS) entry which is preliminary data.</text>
</comment>
<evidence type="ECO:0000256" key="1">
    <source>
        <dbReference type="SAM" id="Phobius"/>
    </source>
</evidence>
<feature type="transmembrane region" description="Helical" evidence="1">
    <location>
        <begin position="51"/>
        <end position="72"/>
    </location>
</feature>
<dbReference type="Proteomes" id="UP001139095">
    <property type="component" value="Unassembled WGS sequence"/>
</dbReference>
<evidence type="ECO:0000313" key="2">
    <source>
        <dbReference type="EMBL" id="MCB5162956.1"/>
    </source>
</evidence>
<sequence length="170" mass="19605">MGFALDNLIIWSIVMNLFLFVVFLAALVGLMGFSVWMFVQAFKLSMQALALIVKKVFFCPIIFLLKAFAFVLKVVGRTCVLSFRLIRKSITHISKKIALFVRLFVRSVQNSFKRIKLQRKETSTRPEEVVIQSGNEKEEDLPSAFSSHLDDIDWSVYDTPTFVRKGILFW</sequence>
<dbReference type="EMBL" id="JAJATW010000028">
    <property type="protein sequence ID" value="MCB5162956.1"/>
    <property type="molecule type" value="Genomic_DNA"/>
</dbReference>
<dbReference type="RefSeq" id="WP_226755302.1">
    <property type="nucleotide sequence ID" value="NZ_JAJATW010000028.1"/>
</dbReference>
<keyword evidence="1" id="KW-0812">Transmembrane</keyword>
<keyword evidence="3" id="KW-1185">Reference proteome</keyword>
<accession>A0A9X1LFF8</accession>
<feature type="transmembrane region" description="Helical" evidence="1">
    <location>
        <begin position="13"/>
        <end position="39"/>
    </location>
</feature>
<dbReference type="AlphaFoldDB" id="A0A9X1LFF8"/>
<gene>
    <name evidence="2" type="ORF">LG368_13775</name>
</gene>
<keyword evidence="1" id="KW-0472">Membrane</keyword>
<evidence type="ECO:0000313" key="3">
    <source>
        <dbReference type="Proteomes" id="UP001139095"/>
    </source>
</evidence>